<dbReference type="OrthoDB" id="397343at2"/>
<evidence type="ECO:0000256" key="1">
    <source>
        <dbReference type="SAM" id="Phobius"/>
    </source>
</evidence>
<dbReference type="RefSeq" id="WP_156006788.1">
    <property type="nucleotide sequence ID" value="NZ_CP046276.1"/>
</dbReference>
<dbReference type="EMBL" id="CP046276">
    <property type="protein sequence ID" value="QGS52135.1"/>
    <property type="molecule type" value="Genomic_DNA"/>
</dbReference>
<keyword evidence="1" id="KW-0472">Membrane</keyword>
<dbReference type="Proteomes" id="UP000424468">
    <property type="component" value="Chromosome"/>
</dbReference>
<feature type="transmembrane region" description="Helical" evidence="1">
    <location>
        <begin position="157"/>
        <end position="180"/>
    </location>
</feature>
<protein>
    <submittedName>
        <fullName evidence="2">Rhomboid protease GluP</fullName>
    </submittedName>
</protein>
<feature type="transmembrane region" description="Helical" evidence="1">
    <location>
        <begin position="361"/>
        <end position="383"/>
    </location>
</feature>
<evidence type="ECO:0000313" key="2">
    <source>
        <dbReference type="EMBL" id="QGS52135.1"/>
    </source>
</evidence>
<proteinExistence type="predicted"/>
<keyword evidence="2" id="KW-0378">Hydrolase</keyword>
<evidence type="ECO:0000313" key="3">
    <source>
        <dbReference type="Proteomes" id="UP000424468"/>
    </source>
</evidence>
<keyword evidence="3" id="KW-1185">Reference proteome</keyword>
<feature type="transmembrane region" description="Helical" evidence="1">
    <location>
        <begin position="336"/>
        <end position="354"/>
    </location>
</feature>
<keyword evidence="1" id="KW-0812">Transmembrane</keyword>
<gene>
    <name evidence="2" type="primary">gluP</name>
    <name evidence="2" type="ORF">STABA_v1c07790</name>
</gene>
<name>A0A6I6CB19_9MOLU</name>
<feature type="transmembrane region" description="Helical" evidence="1">
    <location>
        <begin position="312"/>
        <end position="330"/>
    </location>
</feature>
<feature type="transmembrane region" description="Helical" evidence="1">
    <location>
        <begin position="225"/>
        <end position="244"/>
    </location>
</feature>
<dbReference type="GO" id="GO:0006508">
    <property type="term" value="P:proteolysis"/>
    <property type="evidence" value="ECO:0007669"/>
    <property type="project" value="UniProtKB-KW"/>
</dbReference>
<keyword evidence="2" id="KW-0645">Protease</keyword>
<feature type="transmembrane region" description="Helical" evidence="1">
    <location>
        <begin position="256"/>
        <end position="275"/>
    </location>
</feature>
<reference evidence="2 3" key="1">
    <citation type="submission" date="2019-11" db="EMBL/GenBank/DDBJ databases">
        <title>Complete genome sequence of Spiroplasma tabanidicola TAUS-1 (DSM 22603).</title>
        <authorList>
            <person name="Huang C.-T."/>
            <person name="Lin Y.-C."/>
            <person name="Kuo C.-H."/>
        </authorList>
    </citation>
    <scope>NUCLEOTIDE SEQUENCE [LARGE SCALE GENOMIC DNA]</scope>
    <source>
        <strain evidence="2 3">TAUS-1</strain>
    </source>
</reference>
<dbReference type="AlphaFoldDB" id="A0A6I6CB19"/>
<keyword evidence="1" id="KW-1133">Transmembrane helix</keyword>
<organism evidence="2 3">
    <name type="scientific">Spiroplasma tabanidicola</name>
    <dbReference type="NCBI Taxonomy" id="324079"/>
    <lineage>
        <taxon>Bacteria</taxon>
        <taxon>Bacillati</taxon>
        <taxon>Mycoplasmatota</taxon>
        <taxon>Mollicutes</taxon>
        <taxon>Entomoplasmatales</taxon>
        <taxon>Spiroplasmataceae</taxon>
        <taxon>Spiroplasma</taxon>
    </lineage>
</organism>
<accession>A0A6I6CB19</accession>
<dbReference type="GO" id="GO:0008233">
    <property type="term" value="F:peptidase activity"/>
    <property type="evidence" value="ECO:0007669"/>
    <property type="project" value="UniProtKB-KW"/>
</dbReference>
<sequence length="442" mass="48940">MSNNNNDLRLTLVHYLVKVEKYKVNAEISDDYNVYLYNKKAQFKVIALTIGEALEHDEKLNKLVNSLKGSKREKVDTLKIAIYDGSQQGVVCISSLDEARMNLKKYFPKITSLQIKQAEVEEENLSEEELLETLTDPSGSSNIKLKKLVGKMNSNSAVSIFISVAFCILPVICLLLSSFISDAWIGVNGTSATAMFFGGTNKALTIIGQQFWRIFTYIFNVQGNGVVASAFQLIFLGVFVLKVTKYTEGLLGTLKFAFVIFITYPLVGLFLSVMFPSPTFSGNLILPAMVVGSLGVTTWSKKSDTIVLFSKNRLIYPLIIMLIYVLFITVSEYDVVLIILGCGVSASITLLFTYDYKNIDGYIILPVLILGIAFVVPVVFIFIPSYGIAPDLNALLAMLSYANHKVFSADYLNKIIHDLNGWNYSLQSSGVDASSYVISAFI</sequence>
<feature type="transmembrane region" description="Helical" evidence="1">
    <location>
        <begin position="281"/>
        <end position="300"/>
    </location>
</feature>
<dbReference type="KEGG" id="stab:STABA_v1c07790"/>